<name>A0A3A5K4W5_9HYPH</name>
<dbReference type="OrthoDB" id="8087200at2"/>
<comment type="caution">
    <text evidence="1">The sequence shown here is derived from an EMBL/GenBank/DDBJ whole genome shotgun (WGS) entry which is preliminary data.</text>
</comment>
<dbReference type="EMBL" id="QZWZ01000041">
    <property type="protein sequence ID" value="RJT29627.1"/>
    <property type="molecule type" value="Genomic_DNA"/>
</dbReference>
<sequence>MNKFAKDNIPRDDQTIDPDNVLDVEALALRTGITGDQAQALVDRIGNDRAALEQAARELKQQESEIS</sequence>
<evidence type="ECO:0000313" key="1">
    <source>
        <dbReference type="EMBL" id="RJT29627.1"/>
    </source>
</evidence>
<dbReference type="RefSeq" id="WP_120018119.1">
    <property type="nucleotide sequence ID" value="NZ_QZWZ01000041.1"/>
</dbReference>
<protein>
    <submittedName>
        <fullName evidence="1">DUF3606 domain-containing protein</fullName>
    </submittedName>
</protein>
<accession>A0A3A5K4W5</accession>
<organism evidence="1 2">
    <name type="scientific">Mesorhizobium waimense</name>
    <dbReference type="NCBI Taxonomy" id="1300307"/>
    <lineage>
        <taxon>Bacteria</taxon>
        <taxon>Pseudomonadati</taxon>
        <taxon>Pseudomonadota</taxon>
        <taxon>Alphaproteobacteria</taxon>
        <taxon>Hyphomicrobiales</taxon>
        <taxon>Phyllobacteriaceae</taxon>
        <taxon>Mesorhizobium</taxon>
    </lineage>
</organism>
<reference evidence="1 2" key="1">
    <citation type="submission" date="2018-09" db="EMBL/GenBank/DDBJ databases">
        <title>Mesorhizobium carmichaelinearum sp. nov. isolated from Carmichaelinea spp. root nodules in New Zealand.</title>
        <authorList>
            <person name="De Meyer S.E."/>
        </authorList>
    </citation>
    <scope>NUCLEOTIDE SEQUENCE [LARGE SCALE GENOMIC DNA]</scope>
    <source>
        <strain evidence="1 2">ICMP19557</strain>
    </source>
</reference>
<gene>
    <name evidence="1" type="ORF">D3227_31645</name>
</gene>
<dbReference type="Proteomes" id="UP000272706">
    <property type="component" value="Unassembled WGS sequence"/>
</dbReference>
<proteinExistence type="predicted"/>
<keyword evidence="2" id="KW-1185">Reference proteome</keyword>
<dbReference type="AlphaFoldDB" id="A0A3A5K4W5"/>
<evidence type="ECO:0000313" key="2">
    <source>
        <dbReference type="Proteomes" id="UP000272706"/>
    </source>
</evidence>